<dbReference type="Proteomes" id="UP001146351">
    <property type="component" value="Unassembled WGS sequence"/>
</dbReference>
<accession>A0A9W9LRB5</accession>
<feature type="compositionally biased region" description="Polar residues" evidence="3">
    <location>
        <begin position="41"/>
        <end position="55"/>
    </location>
</feature>
<keyword evidence="2" id="KW-0865">Zymogen</keyword>
<gene>
    <name evidence="6" type="ORF">N7492_005762</name>
</gene>
<evidence type="ECO:0000256" key="1">
    <source>
        <dbReference type="ARBA" id="ARBA00022729"/>
    </source>
</evidence>
<organism evidence="6 7">
    <name type="scientific">Penicillium capsulatum</name>
    <dbReference type="NCBI Taxonomy" id="69766"/>
    <lineage>
        <taxon>Eukaryota</taxon>
        <taxon>Fungi</taxon>
        <taxon>Dikarya</taxon>
        <taxon>Ascomycota</taxon>
        <taxon>Pezizomycotina</taxon>
        <taxon>Eurotiomycetes</taxon>
        <taxon>Eurotiomycetidae</taxon>
        <taxon>Eurotiales</taxon>
        <taxon>Aspergillaceae</taxon>
        <taxon>Penicillium</taxon>
    </lineage>
</organism>
<evidence type="ECO:0000256" key="4">
    <source>
        <dbReference type="SAM" id="SignalP"/>
    </source>
</evidence>
<evidence type="ECO:0000256" key="3">
    <source>
        <dbReference type="SAM" id="MobiDB-lite"/>
    </source>
</evidence>
<sequence>MRWLGFLYLCSLLDRSTGLFIGKADVLPDDATEEEADDFANSDNSTDPVTGLESSQPHLFKREQRWLSQDNAVHELRVISTPPYMDWSCRTGYEYQAEAGEDRFIYHIEVEFDGRVEPPLKVPGYDAMPEKYRSAPDSHSTCVADKAMGKRYGVAKKARLIPVLLPLPTPTQFVDGLKRVRDDIKEDMAKDHPTRYKKSVVVSSLAYDKIHYNVDESQEPWSSMKSTLSELFDLGVPVVQSGGNGLVPNFYIPGQNLGVSKYPAYFAAEDFPIINAGSASANGRVIDGALRGPKITVFADAQAITCVGYDTVQTGSSFAAPPVAGGIAVFMSLTEGSFYERTKGKAGTRAFVEEVRKFIREEASYLQHSGARMFYNLNPE</sequence>
<dbReference type="EMBL" id="JAPQKO010000003">
    <property type="protein sequence ID" value="KAJ5173169.1"/>
    <property type="molecule type" value="Genomic_DNA"/>
</dbReference>
<dbReference type="SUPFAM" id="SSF52743">
    <property type="entry name" value="Subtilisin-like"/>
    <property type="match status" value="1"/>
</dbReference>
<dbReference type="OrthoDB" id="1896086at2759"/>
<dbReference type="Gene3D" id="3.40.50.200">
    <property type="entry name" value="Peptidase S8/S53 domain"/>
    <property type="match status" value="1"/>
</dbReference>
<feature type="region of interest" description="Disordered" evidence="3">
    <location>
        <begin position="32"/>
        <end position="55"/>
    </location>
</feature>
<protein>
    <submittedName>
        <fullName evidence="6">Subtilisin-like protein</fullName>
    </submittedName>
</protein>
<feature type="signal peptide" evidence="4">
    <location>
        <begin position="1"/>
        <end position="18"/>
    </location>
</feature>
<evidence type="ECO:0000256" key="2">
    <source>
        <dbReference type="ARBA" id="ARBA00023145"/>
    </source>
</evidence>
<name>A0A9W9LRB5_9EURO</name>
<dbReference type="AlphaFoldDB" id="A0A9W9LRB5"/>
<dbReference type="GO" id="GO:0006508">
    <property type="term" value="P:proteolysis"/>
    <property type="evidence" value="ECO:0007669"/>
    <property type="project" value="InterPro"/>
</dbReference>
<evidence type="ECO:0000313" key="6">
    <source>
        <dbReference type="EMBL" id="KAJ5173169.1"/>
    </source>
</evidence>
<keyword evidence="7" id="KW-1185">Reference proteome</keyword>
<reference evidence="6" key="1">
    <citation type="submission" date="2022-11" db="EMBL/GenBank/DDBJ databases">
        <authorList>
            <person name="Petersen C."/>
        </authorList>
    </citation>
    <scope>NUCLEOTIDE SEQUENCE</scope>
    <source>
        <strain evidence="6">IBT 21917</strain>
    </source>
</reference>
<comment type="caution">
    <text evidence="6">The sequence shown here is derived from an EMBL/GenBank/DDBJ whole genome shotgun (WGS) entry which is preliminary data.</text>
</comment>
<keyword evidence="1 4" id="KW-0732">Signal</keyword>
<feature type="domain" description="Peptidase S8/S53" evidence="5">
    <location>
        <begin position="132"/>
        <end position="336"/>
    </location>
</feature>
<feature type="chain" id="PRO_5040947810" evidence="4">
    <location>
        <begin position="19"/>
        <end position="380"/>
    </location>
</feature>
<dbReference type="InterPro" id="IPR000209">
    <property type="entry name" value="Peptidase_S8/S53_dom"/>
</dbReference>
<evidence type="ECO:0000259" key="5">
    <source>
        <dbReference type="Pfam" id="PF00082"/>
    </source>
</evidence>
<evidence type="ECO:0000313" key="7">
    <source>
        <dbReference type="Proteomes" id="UP001146351"/>
    </source>
</evidence>
<proteinExistence type="predicted"/>
<dbReference type="Pfam" id="PF00082">
    <property type="entry name" value="Peptidase_S8"/>
    <property type="match status" value="1"/>
</dbReference>
<dbReference type="InterPro" id="IPR036852">
    <property type="entry name" value="Peptidase_S8/S53_dom_sf"/>
</dbReference>
<reference evidence="6" key="2">
    <citation type="journal article" date="2023" name="IMA Fungus">
        <title>Comparative genomic study of the Penicillium genus elucidates a diverse pangenome and 15 lateral gene transfer events.</title>
        <authorList>
            <person name="Petersen C."/>
            <person name="Sorensen T."/>
            <person name="Nielsen M.R."/>
            <person name="Sondergaard T.E."/>
            <person name="Sorensen J.L."/>
            <person name="Fitzpatrick D.A."/>
            <person name="Frisvad J.C."/>
            <person name="Nielsen K.L."/>
        </authorList>
    </citation>
    <scope>NUCLEOTIDE SEQUENCE</scope>
    <source>
        <strain evidence="6">IBT 21917</strain>
    </source>
</reference>
<dbReference type="GO" id="GO:0004252">
    <property type="term" value="F:serine-type endopeptidase activity"/>
    <property type="evidence" value="ECO:0007669"/>
    <property type="project" value="InterPro"/>
</dbReference>